<evidence type="ECO:0000313" key="2">
    <source>
        <dbReference type="Proteomes" id="UP001595851"/>
    </source>
</evidence>
<comment type="caution">
    <text evidence="1">The sequence shown here is derived from an EMBL/GenBank/DDBJ whole genome shotgun (WGS) entry which is preliminary data.</text>
</comment>
<keyword evidence="2" id="KW-1185">Reference proteome</keyword>
<proteinExistence type="predicted"/>
<gene>
    <name evidence="1" type="ORF">ACFOY2_19385</name>
</gene>
<protein>
    <recommendedName>
        <fullName evidence="3">ATP-binding protein</fullName>
    </recommendedName>
</protein>
<dbReference type="EMBL" id="JBHSBI010000009">
    <property type="protein sequence ID" value="MFC4009404.1"/>
    <property type="molecule type" value="Genomic_DNA"/>
</dbReference>
<evidence type="ECO:0008006" key="3">
    <source>
        <dbReference type="Google" id="ProtNLM"/>
    </source>
</evidence>
<name>A0ABV8GB98_9ACTN</name>
<organism evidence="1 2">
    <name type="scientific">Nonomuraea purpurea</name>
    <dbReference type="NCBI Taxonomy" id="1849276"/>
    <lineage>
        <taxon>Bacteria</taxon>
        <taxon>Bacillati</taxon>
        <taxon>Actinomycetota</taxon>
        <taxon>Actinomycetes</taxon>
        <taxon>Streptosporangiales</taxon>
        <taxon>Streptosporangiaceae</taxon>
        <taxon>Nonomuraea</taxon>
    </lineage>
</organism>
<evidence type="ECO:0000313" key="1">
    <source>
        <dbReference type="EMBL" id="MFC4009404.1"/>
    </source>
</evidence>
<reference evidence="2" key="1">
    <citation type="journal article" date="2019" name="Int. J. Syst. Evol. Microbiol.">
        <title>The Global Catalogue of Microorganisms (GCM) 10K type strain sequencing project: providing services to taxonomists for standard genome sequencing and annotation.</title>
        <authorList>
            <consortium name="The Broad Institute Genomics Platform"/>
            <consortium name="The Broad Institute Genome Sequencing Center for Infectious Disease"/>
            <person name="Wu L."/>
            <person name="Ma J."/>
        </authorList>
    </citation>
    <scope>NUCLEOTIDE SEQUENCE [LARGE SCALE GENOMIC DNA]</scope>
    <source>
        <strain evidence="2">TBRC 1276</strain>
    </source>
</reference>
<dbReference type="Proteomes" id="UP001595851">
    <property type="component" value="Unassembled WGS sequence"/>
</dbReference>
<accession>A0ABV8GB98</accession>
<sequence length="131" mass="13875">MPHLEHVAEQVAAHLIARAVKTTGHPDPHPRYSEIDPAALAVVGVRVHRRADALIIDVWDSDPTPPDSTPLDHHMSAVCGLARRWSSYPAPCGGKVVWAEIAAPRPHPAASQPSGNLLEDPTGTGCACHAA</sequence>